<dbReference type="InterPro" id="IPR002491">
    <property type="entry name" value="ABC_transptr_periplasmic_BD"/>
</dbReference>
<name>A0A848KDN4_9NOCA</name>
<dbReference type="GO" id="GO:1901678">
    <property type="term" value="P:iron coordination entity transport"/>
    <property type="evidence" value="ECO:0007669"/>
    <property type="project" value="UniProtKB-ARBA"/>
</dbReference>
<accession>A0A848KDN4</accession>
<evidence type="ECO:0000256" key="3">
    <source>
        <dbReference type="ARBA" id="ARBA00022448"/>
    </source>
</evidence>
<proteinExistence type="inferred from homology"/>
<dbReference type="AlphaFoldDB" id="A0A848KDN4"/>
<sequence length="315" mass="32765">MAIAAIAGGVALASIGCSSDSDSADSTHGESVTITHALGETTVKGVPERIVVLDGQWLDAALALGVTPVAYSDVVSKMTGTPAPWEPESLKDVKTINSGGDMVEQTVSFNPDLILAPGYGIDKAQYEKLSQVAPTIPALSTSEVSSWTDQVTALGKVLHKESAATKVIDDINGRIDAIAAQNPGIKGKTFLTSYLASPTQLMVLVDAKDGSSELFTRLGMTLPPKLVEGAGGNSRISLSPERLADLNSDLLVATATPEMQTLFKDLPGYPGLPSVSKNSLAFLDVLTGTALNLPTPLNLPYILDKLEPAIVNAGK</sequence>
<evidence type="ECO:0000256" key="4">
    <source>
        <dbReference type="ARBA" id="ARBA00022729"/>
    </source>
</evidence>
<keyword evidence="7" id="KW-1185">Reference proteome</keyword>
<keyword evidence="4" id="KW-0732">Signal</keyword>
<organism evidence="6 7">
    <name type="scientific">Antrihabitans stalactiti</name>
    <dbReference type="NCBI Taxonomy" id="2584121"/>
    <lineage>
        <taxon>Bacteria</taxon>
        <taxon>Bacillati</taxon>
        <taxon>Actinomycetota</taxon>
        <taxon>Actinomycetes</taxon>
        <taxon>Mycobacteriales</taxon>
        <taxon>Nocardiaceae</taxon>
        <taxon>Antrihabitans</taxon>
    </lineage>
</organism>
<evidence type="ECO:0000256" key="2">
    <source>
        <dbReference type="ARBA" id="ARBA00008814"/>
    </source>
</evidence>
<dbReference type="PANTHER" id="PTHR30532:SF24">
    <property type="entry name" value="FERRIC ENTEROBACTIN-BINDING PERIPLASMIC PROTEIN FEPB"/>
    <property type="match status" value="1"/>
</dbReference>
<dbReference type="EMBL" id="VCQU01000003">
    <property type="protein sequence ID" value="NMN95264.1"/>
    <property type="molecule type" value="Genomic_DNA"/>
</dbReference>
<evidence type="ECO:0000313" key="6">
    <source>
        <dbReference type="EMBL" id="NMN95264.1"/>
    </source>
</evidence>
<dbReference type="InterPro" id="IPR051313">
    <property type="entry name" value="Bact_iron-sidero_bind"/>
</dbReference>
<gene>
    <name evidence="6" type="ORF">FGL95_09495</name>
</gene>
<dbReference type="Proteomes" id="UP000535543">
    <property type="component" value="Unassembled WGS sequence"/>
</dbReference>
<feature type="domain" description="Fe/B12 periplasmic-binding" evidence="5">
    <location>
        <begin position="49"/>
        <end position="314"/>
    </location>
</feature>
<comment type="similarity">
    <text evidence="2">Belongs to the bacterial solute-binding protein 8 family.</text>
</comment>
<dbReference type="Gene3D" id="3.40.50.1980">
    <property type="entry name" value="Nitrogenase molybdenum iron protein domain"/>
    <property type="match status" value="2"/>
</dbReference>
<comment type="caution">
    <text evidence="6">The sequence shown here is derived from an EMBL/GenBank/DDBJ whole genome shotgun (WGS) entry which is preliminary data.</text>
</comment>
<reference evidence="6 7" key="2">
    <citation type="submission" date="2020-06" db="EMBL/GenBank/DDBJ databases">
        <title>Antribacter stalactiti gen. nov., sp. nov., a new member of the family Nacardiaceae isolated from a cave.</title>
        <authorList>
            <person name="Kim I.S."/>
        </authorList>
    </citation>
    <scope>NUCLEOTIDE SEQUENCE [LARGE SCALE GENOMIC DNA]</scope>
    <source>
        <strain evidence="6 7">YC2-7</strain>
    </source>
</reference>
<dbReference type="GO" id="GO:0030288">
    <property type="term" value="C:outer membrane-bounded periplasmic space"/>
    <property type="evidence" value="ECO:0007669"/>
    <property type="project" value="TreeGrafter"/>
</dbReference>
<comment type="subcellular location">
    <subcellularLocation>
        <location evidence="1">Cell envelope</location>
    </subcellularLocation>
</comment>
<dbReference type="RefSeq" id="WP_169586016.1">
    <property type="nucleotide sequence ID" value="NZ_VCQU01000003.1"/>
</dbReference>
<dbReference type="SUPFAM" id="SSF53807">
    <property type="entry name" value="Helical backbone' metal receptor"/>
    <property type="match status" value="1"/>
</dbReference>
<evidence type="ECO:0000256" key="1">
    <source>
        <dbReference type="ARBA" id="ARBA00004196"/>
    </source>
</evidence>
<evidence type="ECO:0000259" key="5">
    <source>
        <dbReference type="PROSITE" id="PS50983"/>
    </source>
</evidence>
<dbReference type="PROSITE" id="PS50983">
    <property type="entry name" value="FE_B12_PBP"/>
    <property type="match status" value="1"/>
</dbReference>
<dbReference type="PANTHER" id="PTHR30532">
    <property type="entry name" value="IRON III DICITRATE-BINDING PERIPLASMIC PROTEIN"/>
    <property type="match status" value="1"/>
</dbReference>
<evidence type="ECO:0000313" key="7">
    <source>
        <dbReference type="Proteomes" id="UP000535543"/>
    </source>
</evidence>
<dbReference type="Pfam" id="PF01497">
    <property type="entry name" value="Peripla_BP_2"/>
    <property type="match status" value="1"/>
</dbReference>
<protein>
    <submittedName>
        <fullName evidence="6">ABC transporter substrate-binding protein</fullName>
    </submittedName>
</protein>
<keyword evidence="3" id="KW-0813">Transport</keyword>
<reference evidence="6 7" key="1">
    <citation type="submission" date="2019-05" db="EMBL/GenBank/DDBJ databases">
        <authorList>
            <person name="Lee S.D."/>
        </authorList>
    </citation>
    <scope>NUCLEOTIDE SEQUENCE [LARGE SCALE GENOMIC DNA]</scope>
    <source>
        <strain evidence="6 7">YC2-7</strain>
    </source>
</reference>